<dbReference type="NCBIfam" id="TIGR00042">
    <property type="entry name" value="RdgB/HAM1 family non-canonical purine NTP pyrophosphatase"/>
    <property type="match status" value="1"/>
</dbReference>
<dbReference type="PATRIC" id="fig|545697.3.peg.3196"/>
<dbReference type="InterPro" id="IPR029001">
    <property type="entry name" value="ITPase-like_fam"/>
</dbReference>
<feature type="active site" description="Proton acceptor" evidence="10">
    <location>
        <position position="76"/>
    </location>
</feature>
<comment type="caution">
    <text evidence="12">The sequence shown here is derived from an EMBL/GenBank/DDBJ whole genome shotgun (WGS) entry which is preliminary data.</text>
</comment>
<keyword evidence="6 10" id="KW-0460">Magnesium</keyword>
<keyword evidence="4 10" id="KW-0547">Nucleotide-binding</keyword>
<evidence type="ECO:0000256" key="6">
    <source>
        <dbReference type="ARBA" id="ARBA00022842"/>
    </source>
</evidence>
<dbReference type="InterPro" id="IPR002637">
    <property type="entry name" value="RdgB/HAM1"/>
</dbReference>
<dbReference type="Pfam" id="PF01725">
    <property type="entry name" value="Ham1p_like"/>
    <property type="match status" value="1"/>
</dbReference>
<dbReference type="AlphaFoldDB" id="L1Q3C1"/>
<feature type="binding site" evidence="10">
    <location>
        <position position="182"/>
    </location>
    <ligand>
        <name>substrate</name>
    </ligand>
</feature>
<evidence type="ECO:0000256" key="9">
    <source>
        <dbReference type="ARBA" id="ARBA00052017"/>
    </source>
</evidence>
<keyword evidence="5 10" id="KW-0378">Hydrolase</keyword>
<dbReference type="PANTHER" id="PTHR11067:SF9">
    <property type="entry name" value="INOSINE TRIPHOSPHATE PYROPHOSPHATASE"/>
    <property type="match status" value="1"/>
</dbReference>
<feature type="binding site" evidence="10">
    <location>
        <position position="76"/>
    </location>
    <ligand>
        <name>Mg(2+)</name>
        <dbReference type="ChEBI" id="CHEBI:18420"/>
    </ligand>
</feature>
<comment type="catalytic activity">
    <reaction evidence="10">
        <text>ITP + H2O = IMP + diphosphate + H(+)</text>
        <dbReference type="Rhea" id="RHEA:29399"/>
        <dbReference type="ChEBI" id="CHEBI:15377"/>
        <dbReference type="ChEBI" id="CHEBI:15378"/>
        <dbReference type="ChEBI" id="CHEBI:33019"/>
        <dbReference type="ChEBI" id="CHEBI:58053"/>
        <dbReference type="ChEBI" id="CHEBI:61402"/>
        <dbReference type="EC" id="3.6.1.66"/>
    </reaction>
</comment>
<dbReference type="HAMAP" id="MF_01405">
    <property type="entry name" value="Non_canon_purine_NTPase"/>
    <property type="match status" value="1"/>
</dbReference>
<comment type="subunit">
    <text evidence="2 10">Homodimer.</text>
</comment>
<proteinExistence type="inferred from homology"/>
<dbReference type="GO" id="GO:0005829">
    <property type="term" value="C:cytosol"/>
    <property type="evidence" value="ECO:0007669"/>
    <property type="project" value="TreeGrafter"/>
</dbReference>
<evidence type="ECO:0000313" key="12">
    <source>
        <dbReference type="EMBL" id="EKY22381.1"/>
    </source>
</evidence>
<dbReference type="GO" id="GO:0000166">
    <property type="term" value="F:nucleotide binding"/>
    <property type="evidence" value="ECO:0007669"/>
    <property type="project" value="UniProtKB-KW"/>
</dbReference>
<evidence type="ECO:0000256" key="3">
    <source>
        <dbReference type="ARBA" id="ARBA00022723"/>
    </source>
</evidence>
<accession>L1Q3C1</accession>
<evidence type="ECO:0000256" key="11">
    <source>
        <dbReference type="RuleBase" id="RU003781"/>
    </source>
</evidence>
<comment type="similarity">
    <text evidence="1 10 11">Belongs to the HAM1 NTPase family.</text>
</comment>
<name>L1Q3C1_9CLOT</name>
<evidence type="ECO:0000256" key="1">
    <source>
        <dbReference type="ARBA" id="ARBA00008023"/>
    </source>
</evidence>
<dbReference type="GO" id="GO:0009146">
    <property type="term" value="P:purine nucleoside triphosphate catabolic process"/>
    <property type="evidence" value="ECO:0007669"/>
    <property type="project" value="UniProtKB-UniRule"/>
</dbReference>
<keyword evidence="13" id="KW-1185">Reference proteome</keyword>
<comment type="catalytic activity">
    <reaction evidence="9 10">
        <text>XTP + H2O = XMP + diphosphate + H(+)</text>
        <dbReference type="Rhea" id="RHEA:28610"/>
        <dbReference type="ChEBI" id="CHEBI:15377"/>
        <dbReference type="ChEBI" id="CHEBI:15378"/>
        <dbReference type="ChEBI" id="CHEBI:33019"/>
        <dbReference type="ChEBI" id="CHEBI:57464"/>
        <dbReference type="ChEBI" id="CHEBI:61314"/>
        <dbReference type="EC" id="3.6.1.66"/>
    </reaction>
</comment>
<feature type="binding site" evidence="10">
    <location>
        <begin position="187"/>
        <end position="188"/>
    </location>
    <ligand>
        <name>substrate</name>
    </ligand>
</feature>
<comment type="function">
    <text evidence="10">Pyrophosphatase that catalyzes the hydrolysis of nucleoside triphosphates to their monophosphate derivatives, with a high preference for the non-canonical purine nucleotides XTP (xanthosine triphosphate), dITP (deoxyinosine triphosphate) and ITP. Seems to function as a house-cleaning enzyme that removes non-canonical purine nucleotides from the nucleotide pool, thus preventing their incorporation into DNA/RNA and avoiding chromosomal lesions.</text>
</comment>
<evidence type="ECO:0000256" key="10">
    <source>
        <dbReference type="HAMAP-Rule" id="MF_01405"/>
    </source>
</evidence>
<dbReference type="CDD" id="cd00515">
    <property type="entry name" value="HAM1"/>
    <property type="match status" value="1"/>
</dbReference>
<dbReference type="SUPFAM" id="SSF52972">
    <property type="entry name" value="ITPase-like"/>
    <property type="match status" value="1"/>
</dbReference>
<dbReference type="GO" id="GO:0017111">
    <property type="term" value="F:ribonucleoside triphosphate phosphatase activity"/>
    <property type="evidence" value="ECO:0007669"/>
    <property type="project" value="InterPro"/>
</dbReference>
<reference evidence="12 13" key="1">
    <citation type="submission" date="2012-05" db="EMBL/GenBank/DDBJ databases">
        <authorList>
            <person name="Weinstock G."/>
            <person name="Sodergren E."/>
            <person name="Lobos E.A."/>
            <person name="Fulton L."/>
            <person name="Fulton R."/>
            <person name="Courtney L."/>
            <person name="Fronick C."/>
            <person name="O'Laughlin M."/>
            <person name="Godfrey J."/>
            <person name="Wilson R.M."/>
            <person name="Miner T."/>
            <person name="Farmer C."/>
            <person name="Delehaunty K."/>
            <person name="Cordes M."/>
            <person name="Minx P."/>
            <person name="Tomlinson C."/>
            <person name="Chen J."/>
            <person name="Wollam A."/>
            <person name="Pepin K.H."/>
            <person name="Bhonagiri V."/>
            <person name="Zhang X."/>
            <person name="Suruliraj S."/>
            <person name="Warren W."/>
            <person name="Mitreva M."/>
            <person name="Mardis E.R."/>
            <person name="Wilson R.K."/>
        </authorList>
    </citation>
    <scope>NUCLEOTIDE SEQUENCE [LARGE SCALE GENOMIC DNA]</scope>
    <source>
        <strain evidence="12 13">DSM 1785</strain>
    </source>
</reference>
<feature type="binding site" evidence="10">
    <location>
        <begin position="8"/>
        <end position="13"/>
    </location>
    <ligand>
        <name>substrate</name>
    </ligand>
</feature>
<dbReference type="GO" id="GO:0036220">
    <property type="term" value="F:ITP diphosphatase activity"/>
    <property type="evidence" value="ECO:0007669"/>
    <property type="project" value="UniProtKB-UniRule"/>
</dbReference>
<dbReference type="InterPro" id="IPR020922">
    <property type="entry name" value="dITP/XTP_pyrophosphatase"/>
</dbReference>
<dbReference type="GO" id="GO:0036222">
    <property type="term" value="F:XTP diphosphatase activity"/>
    <property type="evidence" value="ECO:0007669"/>
    <property type="project" value="UniProtKB-UniRule"/>
</dbReference>
<gene>
    <name evidence="12" type="ORF">HMPREF0216_03269</name>
</gene>
<keyword evidence="7 10" id="KW-0546">Nucleotide metabolism</keyword>
<dbReference type="STRING" id="545697.HMPREF0216_03269"/>
<dbReference type="HOGENOM" id="CLU_082080_0_2_9"/>
<dbReference type="PANTHER" id="PTHR11067">
    <property type="entry name" value="INOSINE TRIPHOSPHATE PYROPHOSPHATASE/HAM1 PROTEIN"/>
    <property type="match status" value="1"/>
</dbReference>
<sequence>MKKLVLASNNLKKIKEIKEILSGLEFEVYSLNDMGIDIEVVEDGTTFEENARKKAIEIYDYLKEKGENDFLVLSDDSGLEVDCLNGAPGVYSARYAGEHGNDYENNIKLLKEMKNADSKDRSARFVCVIALVNENRNVELIRGEVEGVIIEELKTKGGFGYDPLFYYPQFNKTFGEATSEEKNSVSHRGKALEKLKSILEIHYCK</sequence>
<feature type="binding site" evidence="10">
    <location>
        <position position="77"/>
    </location>
    <ligand>
        <name>substrate</name>
    </ligand>
</feature>
<dbReference type="Proteomes" id="UP000010420">
    <property type="component" value="Unassembled WGS sequence"/>
</dbReference>
<organism evidence="12 13">
    <name type="scientific">Clostridium celatum DSM 1785</name>
    <dbReference type="NCBI Taxonomy" id="545697"/>
    <lineage>
        <taxon>Bacteria</taxon>
        <taxon>Bacillati</taxon>
        <taxon>Bacillota</taxon>
        <taxon>Clostridia</taxon>
        <taxon>Eubacteriales</taxon>
        <taxon>Clostridiaceae</taxon>
        <taxon>Clostridium</taxon>
    </lineage>
</organism>
<dbReference type="eggNOG" id="COG0127">
    <property type="taxonomic scope" value="Bacteria"/>
</dbReference>
<evidence type="ECO:0000256" key="7">
    <source>
        <dbReference type="ARBA" id="ARBA00023080"/>
    </source>
</evidence>
<dbReference type="OrthoDB" id="9807456at2"/>
<dbReference type="Gene3D" id="3.90.950.10">
    <property type="match status" value="1"/>
</dbReference>
<evidence type="ECO:0000256" key="4">
    <source>
        <dbReference type="ARBA" id="ARBA00022741"/>
    </source>
</evidence>
<comment type="caution">
    <text evidence="10">Lacks conserved residue(s) required for the propagation of feature annotation.</text>
</comment>
<comment type="catalytic activity">
    <reaction evidence="8 10">
        <text>dITP + H2O = dIMP + diphosphate + H(+)</text>
        <dbReference type="Rhea" id="RHEA:28342"/>
        <dbReference type="ChEBI" id="CHEBI:15377"/>
        <dbReference type="ChEBI" id="CHEBI:15378"/>
        <dbReference type="ChEBI" id="CHEBI:33019"/>
        <dbReference type="ChEBI" id="CHEBI:61194"/>
        <dbReference type="ChEBI" id="CHEBI:61382"/>
        <dbReference type="EC" id="3.6.1.66"/>
    </reaction>
</comment>
<dbReference type="EC" id="3.6.1.66" evidence="10"/>
<keyword evidence="3 10" id="KW-0479">Metal-binding</keyword>
<dbReference type="NCBIfam" id="NF011397">
    <property type="entry name" value="PRK14822.1"/>
    <property type="match status" value="1"/>
</dbReference>
<dbReference type="EMBL" id="AMEZ01000129">
    <property type="protein sequence ID" value="EKY22381.1"/>
    <property type="molecule type" value="Genomic_DNA"/>
</dbReference>
<feature type="binding site" evidence="10">
    <location>
        <begin position="159"/>
        <end position="162"/>
    </location>
    <ligand>
        <name>substrate</name>
    </ligand>
</feature>
<evidence type="ECO:0000313" key="13">
    <source>
        <dbReference type="Proteomes" id="UP000010420"/>
    </source>
</evidence>
<comment type="cofactor">
    <cofactor evidence="10">
        <name>Mg(2+)</name>
        <dbReference type="ChEBI" id="CHEBI:18420"/>
    </cofactor>
    <text evidence="10">Binds 1 Mg(2+) ion per subunit.</text>
</comment>
<dbReference type="GO" id="GO:0046872">
    <property type="term" value="F:metal ion binding"/>
    <property type="evidence" value="ECO:0007669"/>
    <property type="project" value="UniProtKB-KW"/>
</dbReference>
<dbReference type="GO" id="GO:0009117">
    <property type="term" value="P:nucleotide metabolic process"/>
    <property type="evidence" value="ECO:0007669"/>
    <property type="project" value="UniProtKB-KW"/>
</dbReference>
<protein>
    <recommendedName>
        <fullName evidence="10">dITP/XTP pyrophosphatase</fullName>
        <ecNumber evidence="10">3.6.1.66</ecNumber>
    </recommendedName>
    <alternativeName>
        <fullName evidence="10">Non-canonical purine NTP pyrophosphatase</fullName>
    </alternativeName>
    <alternativeName>
        <fullName evidence="10">Non-standard purine NTP pyrophosphatase</fullName>
    </alternativeName>
    <alternativeName>
        <fullName evidence="10">Nucleoside-triphosphate diphosphatase</fullName>
    </alternativeName>
    <alternativeName>
        <fullName evidence="10">Nucleoside-triphosphate pyrophosphatase</fullName>
        <shortName evidence="10">NTPase</shortName>
    </alternativeName>
</protein>
<dbReference type="FunFam" id="3.90.950.10:FF:000001">
    <property type="entry name" value="dITP/XTP pyrophosphatase"/>
    <property type="match status" value="1"/>
</dbReference>
<evidence type="ECO:0000256" key="8">
    <source>
        <dbReference type="ARBA" id="ARBA00051875"/>
    </source>
</evidence>
<evidence type="ECO:0000256" key="2">
    <source>
        <dbReference type="ARBA" id="ARBA00011738"/>
    </source>
</evidence>
<evidence type="ECO:0000256" key="5">
    <source>
        <dbReference type="ARBA" id="ARBA00022801"/>
    </source>
</evidence>
<dbReference type="GO" id="GO:0035870">
    <property type="term" value="F:dITP diphosphatase activity"/>
    <property type="evidence" value="ECO:0007669"/>
    <property type="project" value="UniProtKB-UniRule"/>
</dbReference>
<dbReference type="RefSeq" id="WP_005216029.1">
    <property type="nucleotide sequence ID" value="NZ_KB291713.1"/>
</dbReference>